<dbReference type="Pfam" id="PF14100">
    <property type="entry name" value="DUF6807"/>
    <property type="match status" value="1"/>
</dbReference>
<evidence type="ECO:0000313" key="2">
    <source>
        <dbReference type="EMBL" id="MCP2164187.1"/>
    </source>
</evidence>
<accession>A0AAE3GBG5</accession>
<keyword evidence="3" id="KW-1185">Reference proteome</keyword>
<evidence type="ECO:0000313" key="3">
    <source>
        <dbReference type="Proteomes" id="UP001206128"/>
    </source>
</evidence>
<dbReference type="RefSeq" id="WP_253767588.1">
    <property type="nucleotide sequence ID" value="NZ_JAMTCK010000002.1"/>
</dbReference>
<protein>
    <submittedName>
        <fullName evidence="2">Methane oxygenase PmoA</fullName>
    </submittedName>
</protein>
<reference evidence="2" key="1">
    <citation type="submission" date="2022-06" db="EMBL/GenBank/DDBJ databases">
        <title>Genomic Encyclopedia of Archaeal and Bacterial Type Strains, Phase II (KMG-II): from individual species to whole genera.</title>
        <authorList>
            <person name="Goeker M."/>
        </authorList>
    </citation>
    <scope>NUCLEOTIDE SEQUENCE</scope>
    <source>
        <strain evidence="2">DSM 43935</strain>
    </source>
</reference>
<dbReference type="Proteomes" id="UP001206128">
    <property type="component" value="Unassembled WGS sequence"/>
</dbReference>
<gene>
    <name evidence="2" type="ORF">LX83_001027</name>
</gene>
<feature type="region of interest" description="Disordered" evidence="1">
    <location>
        <begin position="1"/>
        <end position="44"/>
    </location>
</feature>
<dbReference type="EMBL" id="JAMTCK010000002">
    <property type="protein sequence ID" value="MCP2164187.1"/>
    <property type="molecule type" value="Genomic_DNA"/>
</dbReference>
<organism evidence="2 3">
    <name type="scientific">Goodfellowiella coeruleoviolacea</name>
    <dbReference type="NCBI Taxonomy" id="334858"/>
    <lineage>
        <taxon>Bacteria</taxon>
        <taxon>Bacillati</taxon>
        <taxon>Actinomycetota</taxon>
        <taxon>Actinomycetes</taxon>
        <taxon>Pseudonocardiales</taxon>
        <taxon>Pseudonocardiaceae</taxon>
        <taxon>Goodfellowiella</taxon>
    </lineage>
</organism>
<dbReference type="AlphaFoldDB" id="A0AAE3GBG5"/>
<name>A0AAE3GBG5_9PSEU</name>
<feature type="compositionally biased region" description="Low complexity" evidence="1">
    <location>
        <begin position="34"/>
        <end position="44"/>
    </location>
</feature>
<sequence>MTSSSTKLPTTWHRAAAGSPHDLAGSRGGGGSLQGSAGAATGAAGVHLDRTRNGVRVLVDRRALLRYVTLPETAQRDSPKPYLHPLRTTAGQVVTAVRPHDHPWHNGLQLTSANLSGQNFWGGRTYVRDQGYVPLPNNGSIRHLRWRELATRAGHVVLSHDLRWTTSQGQDWIAEERTLQVRDVDFERGAWLLRFSTRLRNISGAPLRWGSPTTEGRPMAGYGGLFWRGPRSFVSGSVRTSDGVVGDAAMGHRSAWLAYTGTHDGSLKRSTLVFVDSPGNPRWPTPWFVRSTPYPVVSFAFAFDQPLLLPAGDTLTLDYHVVIADGAWSTPAIQDYLAHRVPAAAGAE</sequence>
<evidence type="ECO:0000256" key="1">
    <source>
        <dbReference type="SAM" id="MobiDB-lite"/>
    </source>
</evidence>
<dbReference type="InterPro" id="IPR029475">
    <property type="entry name" value="DUF6807"/>
</dbReference>
<proteinExistence type="predicted"/>
<comment type="caution">
    <text evidence="2">The sequence shown here is derived from an EMBL/GenBank/DDBJ whole genome shotgun (WGS) entry which is preliminary data.</text>
</comment>